<evidence type="ECO:0000256" key="7">
    <source>
        <dbReference type="ARBA" id="ARBA00023077"/>
    </source>
</evidence>
<feature type="signal peptide" evidence="13">
    <location>
        <begin position="1"/>
        <end position="37"/>
    </location>
</feature>
<comment type="similarity">
    <text evidence="2 11 12">Belongs to the TonB-dependent receptor family.</text>
</comment>
<evidence type="ECO:0000256" key="5">
    <source>
        <dbReference type="ARBA" id="ARBA00022692"/>
    </source>
</evidence>
<organism evidence="16 17">
    <name type="scientific">Xanthobacter autotrophicus</name>
    <dbReference type="NCBI Taxonomy" id="280"/>
    <lineage>
        <taxon>Bacteria</taxon>
        <taxon>Pseudomonadati</taxon>
        <taxon>Pseudomonadota</taxon>
        <taxon>Alphaproteobacteria</taxon>
        <taxon>Hyphomicrobiales</taxon>
        <taxon>Xanthobacteraceae</taxon>
        <taxon>Xanthobacter</taxon>
    </lineage>
</organism>
<protein>
    <submittedName>
        <fullName evidence="16">TonB-dependent hemoglobin/transferrin/lactoferrin family receptor</fullName>
    </submittedName>
</protein>
<dbReference type="EMBL" id="VAUP01000015">
    <property type="protein sequence ID" value="TLX43811.1"/>
    <property type="molecule type" value="Genomic_DNA"/>
</dbReference>
<evidence type="ECO:0000259" key="15">
    <source>
        <dbReference type="Pfam" id="PF07715"/>
    </source>
</evidence>
<dbReference type="GO" id="GO:0015232">
    <property type="term" value="F:heme transmembrane transporter activity"/>
    <property type="evidence" value="ECO:0007669"/>
    <property type="project" value="InterPro"/>
</dbReference>
<dbReference type="InterPro" id="IPR011276">
    <property type="entry name" value="TonB_haem/Hb_rcpt"/>
</dbReference>
<dbReference type="Proteomes" id="UP000305131">
    <property type="component" value="Unassembled WGS sequence"/>
</dbReference>
<evidence type="ECO:0000313" key="16">
    <source>
        <dbReference type="EMBL" id="TLX43811.1"/>
    </source>
</evidence>
<dbReference type="PANTHER" id="PTHR30069:SF41">
    <property type="entry name" value="HEME_HEMOPEXIN UTILIZATION PROTEIN C"/>
    <property type="match status" value="1"/>
</dbReference>
<dbReference type="GO" id="GO:0044718">
    <property type="term" value="P:siderophore transmembrane transport"/>
    <property type="evidence" value="ECO:0007669"/>
    <property type="project" value="TreeGrafter"/>
</dbReference>
<feature type="chain" id="PRO_5025379041" evidence="13">
    <location>
        <begin position="38"/>
        <end position="734"/>
    </location>
</feature>
<evidence type="ECO:0000313" key="17">
    <source>
        <dbReference type="Proteomes" id="UP000305131"/>
    </source>
</evidence>
<dbReference type="InterPro" id="IPR010949">
    <property type="entry name" value="TonB_Hb/transfer/lactofer_rcpt"/>
</dbReference>
<dbReference type="CDD" id="cd01347">
    <property type="entry name" value="ligand_gated_channel"/>
    <property type="match status" value="1"/>
</dbReference>
<feature type="domain" description="TonB-dependent receptor-like beta-barrel" evidence="14">
    <location>
        <begin position="276"/>
        <end position="692"/>
    </location>
</feature>
<proteinExistence type="inferred from homology"/>
<evidence type="ECO:0000256" key="13">
    <source>
        <dbReference type="SAM" id="SignalP"/>
    </source>
</evidence>
<keyword evidence="7 12" id="KW-0798">TonB box</keyword>
<keyword evidence="10 11" id="KW-0998">Cell outer membrane</keyword>
<name>A0A6C1KJ19_XANAU</name>
<evidence type="ECO:0000259" key="14">
    <source>
        <dbReference type="Pfam" id="PF00593"/>
    </source>
</evidence>
<evidence type="ECO:0000256" key="9">
    <source>
        <dbReference type="ARBA" id="ARBA00023170"/>
    </source>
</evidence>
<dbReference type="InterPro" id="IPR039426">
    <property type="entry name" value="TonB-dep_rcpt-like"/>
</dbReference>
<dbReference type="GO" id="GO:0009279">
    <property type="term" value="C:cell outer membrane"/>
    <property type="evidence" value="ECO:0007669"/>
    <property type="project" value="UniProtKB-SubCell"/>
</dbReference>
<dbReference type="Gene3D" id="2.40.170.20">
    <property type="entry name" value="TonB-dependent receptor, beta-barrel domain"/>
    <property type="match status" value="1"/>
</dbReference>
<dbReference type="PANTHER" id="PTHR30069">
    <property type="entry name" value="TONB-DEPENDENT OUTER MEMBRANE RECEPTOR"/>
    <property type="match status" value="1"/>
</dbReference>
<dbReference type="NCBIfam" id="TIGR01785">
    <property type="entry name" value="TonB-hemin"/>
    <property type="match status" value="1"/>
</dbReference>
<keyword evidence="9 16" id="KW-0675">Receptor</keyword>
<dbReference type="InterPro" id="IPR036942">
    <property type="entry name" value="Beta-barrel_TonB_sf"/>
</dbReference>
<keyword evidence="5 11" id="KW-0812">Transmembrane</keyword>
<evidence type="ECO:0000256" key="3">
    <source>
        <dbReference type="ARBA" id="ARBA00022448"/>
    </source>
</evidence>
<dbReference type="InterPro" id="IPR000531">
    <property type="entry name" value="Beta-barrel_TonB"/>
</dbReference>
<feature type="domain" description="TonB-dependent receptor plug" evidence="15">
    <location>
        <begin position="71"/>
        <end position="178"/>
    </location>
</feature>
<evidence type="ECO:0000256" key="11">
    <source>
        <dbReference type="PROSITE-ProRule" id="PRU01360"/>
    </source>
</evidence>
<sequence length="734" mass="79413">MALRPQRAGVCIWTRRILCSGVAACALLSGMAGVARAQSATAATAQSESDGEISLDTITVAASLTPERTIDALAAISVVRPEDLEQLMPARTQDVFLGMPGTTVIQNGNSTQASINIRGMQDFGRVAVFVDGARQNFTQLGHGTGAGSFFLEPGLLADVDVVRGPVSNIYGSGAIGGVVTMRTKDADDIIKKGQTWGVEASSDFGSNGPMGFGALFAAARVGQNVDLFLGGTYRAQNDYKDGNGDVVPGTGYDTWTGIAKATFRPADFHEVKFTGLNYNADYTTYNTALVNGALPSTATQYGSTVLNQTATASWNYTNPNDNVFDWRSTLYWNKVKQDQIKVAGTASSITGAIGNPRYFTINTVGFDANNTSRFVWNDIRNAITIGGDYFHDDVDNIDDYGFGEGYNPSGERGVGGAFVQWKANYSSWLEAQGAVRYDTYSLNGDGVSTDGQRFSPKFTLGITPWNWLTFYGTYAEGYRAPAVTETLVNGAHPPNIPLVFCPDGSYGVFCFVPNPYLQPEVGKNKELGLNIRFDDIFVKGDKFRGKANIYRNDVDDYIELVGYQMTRYGTYANYQYQNIAQARLQGFELESNYDAGAWFAGFNVTVSDGENTETGGPLSNTMPNNVAGTLGARFLDRKLTVSVRWQWVAAVTEADMPADAPYEPTPSFNLVNVYLGYQPSENVLASVSVENLLNEQYTQYQQFLPSAGLTVRGGLKIRFGADTIAAATPSPVFK</sequence>
<evidence type="ECO:0000256" key="12">
    <source>
        <dbReference type="RuleBase" id="RU003357"/>
    </source>
</evidence>
<gene>
    <name evidence="16" type="ORF">FBQ73_06825</name>
</gene>
<evidence type="ECO:0000256" key="2">
    <source>
        <dbReference type="ARBA" id="ARBA00009810"/>
    </source>
</evidence>
<dbReference type="Gene3D" id="2.170.130.10">
    <property type="entry name" value="TonB-dependent receptor, plug domain"/>
    <property type="match status" value="1"/>
</dbReference>
<dbReference type="InterPro" id="IPR012910">
    <property type="entry name" value="Plug_dom"/>
</dbReference>
<evidence type="ECO:0000256" key="6">
    <source>
        <dbReference type="ARBA" id="ARBA00022729"/>
    </source>
</evidence>
<dbReference type="OrthoDB" id="9796221at2"/>
<dbReference type="InterPro" id="IPR037066">
    <property type="entry name" value="Plug_dom_sf"/>
</dbReference>
<accession>A0A6C1KJ19</accession>
<evidence type="ECO:0000256" key="1">
    <source>
        <dbReference type="ARBA" id="ARBA00004571"/>
    </source>
</evidence>
<dbReference type="Pfam" id="PF00593">
    <property type="entry name" value="TonB_dep_Rec_b-barrel"/>
    <property type="match status" value="1"/>
</dbReference>
<dbReference type="SUPFAM" id="SSF56935">
    <property type="entry name" value="Porins"/>
    <property type="match status" value="1"/>
</dbReference>
<dbReference type="GO" id="GO:0015344">
    <property type="term" value="F:siderophore uptake transmembrane transporter activity"/>
    <property type="evidence" value="ECO:0007669"/>
    <property type="project" value="TreeGrafter"/>
</dbReference>
<evidence type="ECO:0000256" key="10">
    <source>
        <dbReference type="ARBA" id="ARBA00023237"/>
    </source>
</evidence>
<dbReference type="Pfam" id="PF07715">
    <property type="entry name" value="Plug"/>
    <property type="match status" value="1"/>
</dbReference>
<comment type="caution">
    <text evidence="16">The sequence shown here is derived from an EMBL/GenBank/DDBJ whole genome shotgun (WGS) entry which is preliminary data.</text>
</comment>
<keyword evidence="6 13" id="KW-0732">Signal</keyword>
<keyword evidence="4 11" id="KW-1134">Transmembrane beta strand</keyword>
<dbReference type="AlphaFoldDB" id="A0A6C1KJ19"/>
<dbReference type="NCBIfam" id="TIGR01786">
    <property type="entry name" value="TonB-hemlactrns"/>
    <property type="match status" value="1"/>
</dbReference>
<comment type="subcellular location">
    <subcellularLocation>
        <location evidence="1 11">Cell outer membrane</location>
        <topology evidence="1 11">Multi-pass membrane protein</topology>
    </subcellularLocation>
</comment>
<evidence type="ECO:0000256" key="4">
    <source>
        <dbReference type="ARBA" id="ARBA00022452"/>
    </source>
</evidence>
<keyword evidence="8 11" id="KW-0472">Membrane</keyword>
<dbReference type="PROSITE" id="PS52016">
    <property type="entry name" value="TONB_DEPENDENT_REC_3"/>
    <property type="match status" value="1"/>
</dbReference>
<keyword evidence="3 11" id="KW-0813">Transport</keyword>
<evidence type="ECO:0000256" key="8">
    <source>
        <dbReference type="ARBA" id="ARBA00023136"/>
    </source>
</evidence>
<reference evidence="16 17" key="1">
    <citation type="submission" date="2019-05" db="EMBL/GenBank/DDBJ databases">
        <authorList>
            <person name="Zhou X."/>
        </authorList>
    </citation>
    <scope>NUCLEOTIDE SEQUENCE [LARGE SCALE GENOMIC DNA]</scope>
    <source>
        <strain evidence="16 17">DSM 432</strain>
    </source>
</reference>